<name>A0A7J8RK27_GOSDV</name>
<evidence type="ECO:0000313" key="1">
    <source>
        <dbReference type="EMBL" id="MBA0614101.1"/>
    </source>
</evidence>
<organism evidence="1 2">
    <name type="scientific">Gossypium davidsonii</name>
    <name type="common">Davidson's cotton</name>
    <name type="synonym">Gossypium klotzschianum subsp. davidsonii</name>
    <dbReference type="NCBI Taxonomy" id="34287"/>
    <lineage>
        <taxon>Eukaryota</taxon>
        <taxon>Viridiplantae</taxon>
        <taxon>Streptophyta</taxon>
        <taxon>Embryophyta</taxon>
        <taxon>Tracheophyta</taxon>
        <taxon>Spermatophyta</taxon>
        <taxon>Magnoliopsida</taxon>
        <taxon>eudicotyledons</taxon>
        <taxon>Gunneridae</taxon>
        <taxon>Pentapetalae</taxon>
        <taxon>rosids</taxon>
        <taxon>malvids</taxon>
        <taxon>Malvales</taxon>
        <taxon>Malvaceae</taxon>
        <taxon>Malvoideae</taxon>
        <taxon>Gossypium</taxon>
    </lineage>
</organism>
<evidence type="ECO:0000313" key="2">
    <source>
        <dbReference type="Proteomes" id="UP000593561"/>
    </source>
</evidence>
<gene>
    <name evidence="1" type="ORF">Godav_014434</name>
</gene>
<keyword evidence="2" id="KW-1185">Reference proteome</keyword>
<accession>A0A7J8RK27</accession>
<dbReference type="EMBL" id="JABFAC010000005">
    <property type="protein sequence ID" value="MBA0614101.1"/>
    <property type="molecule type" value="Genomic_DNA"/>
</dbReference>
<protein>
    <submittedName>
        <fullName evidence="1">Uncharacterized protein</fullName>
    </submittedName>
</protein>
<proteinExistence type="predicted"/>
<dbReference type="AlphaFoldDB" id="A0A7J8RK27"/>
<dbReference type="Proteomes" id="UP000593561">
    <property type="component" value="Unassembled WGS sequence"/>
</dbReference>
<comment type="caution">
    <text evidence="1">The sequence shown here is derived from an EMBL/GenBank/DDBJ whole genome shotgun (WGS) entry which is preliminary data.</text>
</comment>
<sequence length="31" mass="3369">MLAGNLNTAKASIRRLLQKGEGTATMLLWLP</sequence>
<reference evidence="1 2" key="1">
    <citation type="journal article" date="2019" name="Genome Biol. Evol.">
        <title>Insights into the evolution of the New World diploid cottons (Gossypium, subgenus Houzingenia) based on genome sequencing.</title>
        <authorList>
            <person name="Grover C.E."/>
            <person name="Arick M.A. 2nd"/>
            <person name="Thrash A."/>
            <person name="Conover J.L."/>
            <person name="Sanders W.S."/>
            <person name="Peterson D.G."/>
            <person name="Frelichowski J.E."/>
            <person name="Scheffler J.A."/>
            <person name="Scheffler B.E."/>
            <person name="Wendel J.F."/>
        </authorList>
    </citation>
    <scope>NUCLEOTIDE SEQUENCE [LARGE SCALE GENOMIC DNA]</scope>
    <source>
        <strain evidence="1">27</strain>
        <tissue evidence="1">Leaf</tissue>
    </source>
</reference>